<accession>A0A345T3M3</accession>
<dbReference type="Proteomes" id="UP000249340">
    <property type="component" value="Chromosome"/>
</dbReference>
<evidence type="ECO:0000259" key="2">
    <source>
        <dbReference type="Pfam" id="PF01814"/>
    </source>
</evidence>
<evidence type="ECO:0000313" key="4">
    <source>
        <dbReference type="Proteomes" id="UP000249340"/>
    </source>
</evidence>
<proteinExistence type="predicted"/>
<organism evidence="3 4">
    <name type="scientific">Peterkaempfera bronchialis</name>
    <dbReference type="NCBI Taxonomy" id="2126346"/>
    <lineage>
        <taxon>Bacteria</taxon>
        <taxon>Bacillati</taxon>
        <taxon>Actinomycetota</taxon>
        <taxon>Actinomycetes</taxon>
        <taxon>Kitasatosporales</taxon>
        <taxon>Streptomycetaceae</taxon>
        <taxon>Peterkaempfera</taxon>
    </lineage>
</organism>
<feature type="domain" description="Hemerythrin-like" evidence="2">
    <location>
        <begin position="8"/>
        <end position="124"/>
    </location>
</feature>
<dbReference type="RefSeq" id="WP_111495543.1">
    <property type="nucleotide sequence ID" value="NZ_CP031264.1"/>
</dbReference>
<keyword evidence="4" id="KW-1185">Reference proteome</keyword>
<protein>
    <submittedName>
        <fullName evidence="3">Hemerythrin domain-containing protein</fullName>
    </submittedName>
</protein>
<sequence>MGESQDVLQVLVRDHREVERLFAAFDVSTDPVQQRELVDHMIIELVRHTIAEEEYLYPAIRKALPSGDAIADKEIAEHAEAERTMNALDGLSPDHTDFPLLVEQLEAEIRAHVREEEDVIFPQLEEVLPLEERKALGQKVVHAKEHAPTHPHPHAPDKPPFNKALAPGAALVDRIRDHLTGRGRQS</sequence>
<dbReference type="OrthoDB" id="9793637at2"/>
<dbReference type="KEGG" id="stri:C7M71_027495"/>
<dbReference type="PANTHER" id="PTHR35585">
    <property type="entry name" value="HHE DOMAIN PROTEIN (AFU_ORTHOLOGUE AFUA_4G00730)"/>
    <property type="match status" value="1"/>
</dbReference>
<dbReference type="Pfam" id="PF01814">
    <property type="entry name" value="Hemerythrin"/>
    <property type="match status" value="1"/>
</dbReference>
<evidence type="ECO:0000256" key="1">
    <source>
        <dbReference type="SAM" id="MobiDB-lite"/>
    </source>
</evidence>
<gene>
    <name evidence="3" type="ORF">C7M71_027495</name>
</gene>
<dbReference type="PANTHER" id="PTHR35585:SF1">
    <property type="entry name" value="HHE DOMAIN PROTEIN (AFU_ORTHOLOGUE AFUA_4G00730)"/>
    <property type="match status" value="1"/>
</dbReference>
<reference evidence="4" key="1">
    <citation type="submission" date="2018-07" db="EMBL/GenBank/DDBJ databases">
        <title>Streptacidiphilus bronchialis DSM 106435 chromosome.</title>
        <authorList>
            <person name="Batra D."/>
            <person name="Gulvik C.A."/>
        </authorList>
    </citation>
    <scope>NUCLEOTIDE SEQUENCE [LARGE SCALE GENOMIC DNA]</scope>
    <source>
        <strain evidence="4">DSM 106435</strain>
    </source>
</reference>
<dbReference type="EMBL" id="CP031264">
    <property type="protein sequence ID" value="AXI80578.1"/>
    <property type="molecule type" value="Genomic_DNA"/>
</dbReference>
<name>A0A345T3M3_9ACTN</name>
<dbReference type="Gene3D" id="1.20.120.520">
    <property type="entry name" value="nmb1532 protein domain like"/>
    <property type="match status" value="1"/>
</dbReference>
<dbReference type="AlphaFoldDB" id="A0A345T3M3"/>
<dbReference type="CDD" id="cd12108">
    <property type="entry name" value="Hr-like"/>
    <property type="match status" value="1"/>
</dbReference>
<dbReference type="InterPro" id="IPR012312">
    <property type="entry name" value="Hemerythrin-like"/>
</dbReference>
<feature type="region of interest" description="Disordered" evidence="1">
    <location>
        <begin position="142"/>
        <end position="168"/>
    </location>
</feature>
<evidence type="ECO:0000313" key="3">
    <source>
        <dbReference type="EMBL" id="AXI80578.1"/>
    </source>
</evidence>